<organism evidence="2">
    <name type="scientific">Cacopsylla melanoneura</name>
    <dbReference type="NCBI Taxonomy" id="428564"/>
    <lineage>
        <taxon>Eukaryota</taxon>
        <taxon>Metazoa</taxon>
        <taxon>Ecdysozoa</taxon>
        <taxon>Arthropoda</taxon>
        <taxon>Hexapoda</taxon>
        <taxon>Insecta</taxon>
        <taxon>Pterygota</taxon>
        <taxon>Neoptera</taxon>
        <taxon>Paraneoptera</taxon>
        <taxon>Hemiptera</taxon>
        <taxon>Sternorrhyncha</taxon>
        <taxon>Psylloidea</taxon>
        <taxon>Psyllidae</taxon>
        <taxon>Psyllinae</taxon>
        <taxon>Cacopsylla</taxon>
    </lineage>
</organism>
<keyword evidence="1" id="KW-0732">Signal</keyword>
<evidence type="ECO:0000313" key="2">
    <source>
        <dbReference type="EMBL" id="CAG6676967.1"/>
    </source>
</evidence>
<dbReference type="EMBL" id="HBUF01424867">
    <property type="protein sequence ID" value="CAG6741280.1"/>
    <property type="molecule type" value="Transcribed_RNA"/>
</dbReference>
<evidence type="ECO:0000256" key="1">
    <source>
        <dbReference type="SAM" id="SignalP"/>
    </source>
</evidence>
<name>A0A8D8WY96_9HEMI</name>
<protein>
    <recommendedName>
        <fullName evidence="3">Secreted protein</fullName>
    </recommendedName>
</protein>
<dbReference type="AlphaFoldDB" id="A0A8D8WY96"/>
<sequence length="131" mass="15585">MNSRWFVLLPVIILGDYAGADTNTADRVGHEYFRSSLESNPPISKCKNAADSVLPRTSNPYKYPTQSIWYRPESVRYGYHNVPLPQRRHNTNPMLDRIHQLFNFRYNFWDRQRSLIQNKFPVCRRRPNKLT</sequence>
<accession>A0A8D8WY96</accession>
<evidence type="ECO:0008006" key="3">
    <source>
        <dbReference type="Google" id="ProtNLM"/>
    </source>
</evidence>
<feature type="chain" id="PRO_5036262440" description="Secreted protein" evidence="1">
    <location>
        <begin position="21"/>
        <end position="131"/>
    </location>
</feature>
<proteinExistence type="predicted"/>
<reference evidence="2" key="1">
    <citation type="submission" date="2021-05" db="EMBL/GenBank/DDBJ databases">
        <authorList>
            <person name="Alioto T."/>
            <person name="Alioto T."/>
            <person name="Gomez Garrido J."/>
        </authorList>
    </citation>
    <scope>NUCLEOTIDE SEQUENCE</scope>
</reference>
<dbReference type="EMBL" id="HBUF01083005">
    <property type="protein sequence ID" value="CAG6633546.1"/>
    <property type="molecule type" value="Transcribed_RNA"/>
</dbReference>
<feature type="signal peptide" evidence="1">
    <location>
        <begin position="1"/>
        <end position="20"/>
    </location>
</feature>
<dbReference type="EMBL" id="HBUF01241016">
    <property type="protein sequence ID" value="CAG6676967.1"/>
    <property type="molecule type" value="Transcribed_RNA"/>
</dbReference>
<dbReference type="EMBL" id="HBUF01580334">
    <property type="protein sequence ID" value="CAG6770015.1"/>
    <property type="molecule type" value="Transcribed_RNA"/>
</dbReference>